<dbReference type="SUPFAM" id="SSF49764">
    <property type="entry name" value="HSP20-like chaperones"/>
    <property type="match status" value="1"/>
</dbReference>
<proteinExistence type="inferred from homology"/>
<organism evidence="5 6">
    <name type="scientific">Candidatus Nomurabacteria bacterium RIFOXYC2_FULL_36_19</name>
    <dbReference type="NCBI Taxonomy" id="1801806"/>
    <lineage>
        <taxon>Bacteria</taxon>
        <taxon>Candidatus Nomuraibacteriota</taxon>
    </lineage>
</organism>
<evidence type="ECO:0000256" key="3">
    <source>
        <dbReference type="SAM" id="MobiDB-lite"/>
    </source>
</evidence>
<feature type="compositionally biased region" description="Basic and acidic residues" evidence="3">
    <location>
        <begin position="23"/>
        <end position="39"/>
    </location>
</feature>
<name>A0A1F6YS71_9BACT</name>
<comment type="similarity">
    <text evidence="1 2">Belongs to the small heat shock protein (HSP20) family.</text>
</comment>
<dbReference type="Proteomes" id="UP000178975">
    <property type="component" value="Unassembled WGS sequence"/>
</dbReference>
<dbReference type="CDD" id="cd06464">
    <property type="entry name" value="ACD_sHsps-like"/>
    <property type="match status" value="1"/>
</dbReference>
<dbReference type="Gene3D" id="2.60.40.790">
    <property type="match status" value="1"/>
</dbReference>
<evidence type="ECO:0000313" key="6">
    <source>
        <dbReference type="Proteomes" id="UP000178975"/>
    </source>
</evidence>
<evidence type="ECO:0000256" key="2">
    <source>
        <dbReference type="RuleBase" id="RU003616"/>
    </source>
</evidence>
<dbReference type="Pfam" id="PF00011">
    <property type="entry name" value="HSP20"/>
    <property type="match status" value="1"/>
</dbReference>
<dbReference type="InterPro" id="IPR031107">
    <property type="entry name" value="Small_HSP"/>
</dbReference>
<evidence type="ECO:0000256" key="1">
    <source>
        <dbReference type="PROSITE-ProRule" id="PRU00285"/>
    </source>
</evidence>
<reference evidence="5 6" key="1">
    <citation type="journal article" date="2016" name="Nat. Commun.">
        <title>Thousands of microbial genomes shed light on interconnected biogeochemical processes in an aquifer system.</title>
        <authorList>
            <person name="Anantharaman K."/>
            <person name="Brown C.T."/>
            <person name="Hug L.A."/>
            <person name="Sharon I."/>
            <person name="Castelle C.J."/>
            <person name="Probst A.J."/>
            <person name="Thomas B.C."/>
            <person name="Singh A."/>
            <person name="Wilkins M.J."/>
            <person name="Karaoz U."/>
            <person name="Brodie E.L."/>
            <person name="Williams K.H."/>
            <person name="Hubbard S.S."/>
            <person name="Banfield J.F."/>
        </authorList>
    </citation>
    <scope>NUCLEOTIDE SEQUENCE [LARGE SCALE GENOMIC DNA]</scope>
</reference>
<feature type="region of interest" description="Disordered" evidence="3">
    <location>
        <begin position="18"/>
        <end position="42"/>
    </location>
</feature>
<evidence type="ECO:0000259" key="4">
    <source>
        <dbReference type="PROSITE" id="PS01031"/>
    </source>
</evidence>
<sequence length="155" mass="18104">MDKKRSFWERLTGSVNVEEEYEETKKNGSKNNKDKKDNNWIEEENEEAELAVDVYQNPTEIIVQTMVAGVKPEDLELSIARDMITIKGHREESRTIDEDNYFSKELYWGRFSRTISLPAEVEPEEVDATERHGLLTIKIKKVDKEKKNNVKIKSV</sequence>
<protein>
    <recommendedName>
        <fullName evidence="4">SHSP domain-containing protein</fullName>
    </recommendedName>
</protein>
<dbReference type="InterPro" id="IPR008978">
    <property type="entry name" value="HSP20-like_chaperone"/>
</dbReference>
<dbReference type="InterPro" id="IPR002068">
    <property type="entry name" value="A-crystallin/Hsp20_dom"/>
</dbReference>
<feature type="domain" description="SHSP" evidence="4">
    <location>
        <begin position="43"/>
        <end position="155"/>
    </location>
</feature>
<dbReference type="EMBL" id="MFWE01000028">
    <property type="protein sequence ID" value="OGJ09140.1"/>
    <property type="molecule type" value="Genomic_DNA"/>
</dbReference>
<evidence type="ECO:0000313" key="5">
    <source>
        <dbReference type="EMBL" id="OGJ09140.1"/>
    </source>
</evidence>
<dbReference type="PROSITE" id="PS01031">
    <property type="entry name" value="SHSP"/>
    <property type="match status" value="1"/>
</dbReference>
<comment type="caution">
    <text evidence="5">The sequence shown here is derived from an EMBL/GenBank/DDBJ whole genome shotgun (WGS) entry which is preliminary data.</text>
</comment>
<dbReference type="PANTHER" id="PTHR11527">
    <property type="entry name" value="HEAT-SHOCK PROTEIN 20 FAMILY MEMBER"/>
    <property type="match status" value="1"/>
</dbReference>
<dbReference type="AlphaFoldDB" id="A0A1F6YS71"/>
<gene>
    <name evidence="5" type="ORF">A2456_02060</name>
</gene>
<accession>A0A1F6YS71</accession>